<feature type="region of interest" description="Disordered" evidence="1">
    <location>
        <begin position="114"/>
        <end position="142"/>
    </location>
</feature>
<sequence length="230" mass="25792">MRMAQDESTSDDGTSPLRAEPRPKRGKIKDDVGRIKIVLWWVNQCAGKADPTFDLDMLTCKAIEEVSIYLESLLLAHATTRLYMQSLTYFIEFINCRQILPTAKCGALLKTSRGATAGDSSRDRADVQERKSSDPERTCTTNPFQLTEVPRKGKPTTLLYIEALLAEQAVNSIKLNIVDSFFVAHVCLKHGHRPGVIVNMKVTEMQASQPETVKGEVWRVVWVAEHKTSE</sequence>
<comment type="caution">
    <text evidence="2">The sequence shown here is derived from an EMBL/GenBank/DDBJ whole genome shotgun (WGS) entry which is preliminary data.</text>
</comment>
<evidence type="ECO:0000313" key="2">
    <source>
        <dbReference type="EMBL" id="VDH99373.1"/>
    </source>
</evidence>
<keyword evidence="3" id="KW-1185">Reference proteome</keyword>
<feature type="compositionally biased region" description="Basic and acidic residues" evidence="1">
    <location>
        <begin position="120"/>
        <end position="137"/>
    </location>
</feature>
<name>A0A8B6C5J3_MYTGA</name>
<dbReference type="AlphaFoldDB" id="A0A8B6C5J3"/>
<feature type="region of interest" description="Disordered" evidence="1">
    <location>
        <begin position="1"/>
        <end position="26"/>
    </location>
</feature>
<dbReference type="EMBL" id="UYJE01001139">
    <property type="protein sequence ID" value="VDH99373.1"/>
    <property type="molecule type" value="Genomic_DNA"/>
</dbReference>
<evidence type="ECO:0000256" key="1">
    <source>
        <dbReference type="SAM" id="MobiDB-lite"/>
    </source>
</evidence>
<evidence type="ECO:0000313" key="3">
    <source>
        <dbReference type="Proteomes" id="UP000596742"/>
    </source>
</evidence>
<reference evidence="2" key="1">
    <citation type="submission" date="2018-11" db="EMBL/GenBank/DDBJ databases">
        <authorList>
            <person name="Alioto T."/>
            <person name="Alioto T."/>
        </authorList>
    </citation>
    <scope>NUCLEOTIDE SEQUENCE</scope>
</reference>
<protein>
    <submittedName>
        <fullName evidence="2">Uncharacterized protein</fullName>
    </submittedName>
</protein>
<proteinExistence type="predicted"/>
<accession>A0A8B6C5J3</accession>
<dbReference type="Proteomes" id="UP000596742">
    <property type="component" value="Unassembled WGS sequence"/>
</dbReference>
<organism evidence="2 3">
    <name type="scientific">Mytilus galloprovincialis</name>
    <name type="common">Mediterranean mussel</name>
    <dbReference type="NCBI Taxonomy" id="29158"/>
    <lineage>
        <taxon>Eukaryota</taxon>
        <taxon>Metazoa</taxon>
        <taxon>Spiralia</taxon>
        <taxon>Lophotrochozoa</taxon>
        <taxon>Mollusca</taxon>
        <taxon>Bivalvia</taxon>
        <taxon>Autobranchia</taxon>
        <taxon>Pteriomorphia</taxon>
        <taxon>Mytilida</taxon>
        <taxon>Mytiloidea</taxon>
        <taxon>Mytilidae</taxon>
        <taxon>Mytilinae</taxon>
        <taxon>Mytilus</taxon>
    </lineage>
</organism>
<gene>
    <name evidence="2" type="ORF">MGAL_10B036200</name>
</gene>